<dbReference type="RefSeq" id="XP_021869096.1">
    <property type="nucleotide sequence ID" value="XM_022013592.1"/>
</dbReference>
<dbReference type="GeneID" id="33555400"/>
<evidence type="ECO:0000256" key="1">
    <source>
        <dbReference type="ARBA" id="ARBA00004128"/>
    </source>
</evidence>
<comment type="similarity">
    <text evidence="2 8">Belongs to the ATG22 family.</text>
</comment>
<dbReference type="InterPro" id="IPR036259">
    <property type="entry name" value="MFS_trans_sf"/>
</dbReference>
<dbReference type="STRING" id="4999.A0A1Y1UBF0"/>
<reference evidence="9 10" key="1">
    <citation type="submission" date="2017-03" db="EMBL/GenBank/DDBJ databases">
        <title>Widespread Adenine N6-methylation of Active Genes in Fungi.</title>
        <authorList>
            <consortium name="DOE Joint Genome Institute"/>
            <person name="Mondo S.J."/>
            <person name="Dannebaum R.O."/>
            <person name="Kuo R.C."/>
            <person name="Louie K.B."/>
            <person name="Bewick A.J."/>
            <person name="Labutti K."/>
            <person name="Haridas S."/>
            <person name="Kuo A."/>
            <person name="Salamov A."/>
            <person name="Ahrendt S.R."/>
            <person name="Lau R."/>
            <person name="Bowen B.P."/>
            <person name="Lipzen A."/>
            <person name="Sullivan W."/>
            <person name="Andreopoulos W.B."/>
            <person name="Clum A."/>
            <person name="Lindquist E."/>
            <person name="Daum C."/>
            <person name="Northen T.R."/>
            <person name="Ramamoorthy G."/>
            <person name="Schmitz R.J."/>
            <person name="Gryganskyi A."/>
            <person name="Culley D."/>
            <person name="Magnuson J."/>
            <person name="James T.Y."/>
            <person name="O'Malley M.A."/>
            <person name="Stajich J.E."/>
            <person name="Spatafora J.W."/>
            <person name="Visel A."/>
            <person name="Grigoriev I.V."/>
        </authorList>
    </citation>
    <scope>NUCLEOTIDE SEQUENCE [LARGE SCALE GENOMIC DNA]</scope>
    <source>
        <strain evidence="9 10">NRRL Y-17943</strain>
    </source>
</reference>
<evidence type="ECO:0000256" key="6">
    <source>
        <dbReference type="ARBA" id="ARBA00023006"/>
    </source>
</evidence>
<accession>A0A1Y1UBF0</accession>
<feature type="transmembrane region" description="Helical" evidence="8">
    <location>
        <begin position="497"/>
        <end position="516"/>
    </location>
</feature>
<dbReference type="OrthoDB" id="42657at2759"/>
<evidence type="ECO:0000256" key="2">
    <source>
        <dbReference type="ARBA" id="ARBA00006978"/>
    </source>
</evidence>
<dbReference type="InterPro" id="IPR024671">
    <property type="entry name" value="Atg22-like"/>
</dbReference>
<keyword evidence="10" id="KW-1185">Reference proteome</keyword>
<dbReference type="GO" id="GO:0006865">
    <property type="term" value="P:amino acid transport"/>
    <property type="evidence" value="ECO:0007669"/>
    <property type="project" value="UniProtKB-KW"/>
</dbReference>
<dbReference type="GO" id="GO:0006914">
    <property type="term" value="P:autophagy"/>
    <property type="evidence" value="ECO:0007669"/>
    <property type="project" value="UniProtKB-KW"/>
</dbReference>
<feature type="transmembrane region" description="Helical" evidence="8">
    <location>
        <begin position="279"/>
        <end position="296"/>
    </location>
</feature>
<evidence type="ECO:0000256" key="3">
    <source>
        <dbReference type="ARBA" id="ARBA00022448"/>
    </source>
</evidence>
<feature type="transmembrane region" description="Helical" evidence="8">
    <location>
        <begin position="463"/>
        <end position="485"/>
    </location>
</feature>
<protein>
    <recommendedName>
        <fullName evidence="8">Autophagy-related protein</fullName>
    </recommendedName>
</protein>
<dbReference type="AlphaFoldDB" id="A0A1Y1UBF0"/>
<organism evidence="9 10">
    <name type="scientific">Kockovaella imperatae</name>
    <dbReference type="NCBI Taxonomy" id="4999"/>
    <lineage>
        <taxon>Eukaryota</taxon>
        <taxon>Fungi</taxon>
        <taxon>Dikarya</taxon>
        <taxon>Basidiomycota</taxon>
        <taxon>Agaricomycotina</taxon>
        <taxon>Tremellomycetes</taxon>
        <taxon>Tremellales</taxon>
        <taxon>Cuniculitremaceae</taxon>
        <taxon>Kockovaella</taxon>
    </lineage>
</organism>
<dbReference type="Proteomes" id="UP000193218">
    <property type="component" value="Unassembled WGS sequence"/>
</dbReference>
<dbReference type="Pfam" id="PF11700">
    <property type="entry name" value="ATG22"/>
    <property type="match status" value="1"/>
</dbReference>
<dbReference type="InParanoid" id="A0A1Y1UBF0"/>
<keyword evidence="4 8" id="KW-0812">Transmembrane</keyword>
<feature type="transmembrane region" description="Helical" evidence="8">
    <location>
        <begin position="237"/>
        <end position="259"/>
    </location>
</feature>
<evidence type="ECO:0000313" key="10">
    <source>
        <dbReference type="Proteomes" id="UP000193218"/>
    </source>
</evidence>
<evidence type="ECO:0000256" key="4">
    <source>
        <dbReference type="ARBA" id="ARBA00022692"/>
    </source>
</evidence>
<feature type="transmembrane region" description="Helical" evidence="8">
    <location>
        <begin position="399"/>
        <end position="420"/>
    </location>
</feature>
<evidence type="ECO:0000313" key="9">
    <source>
        <dbReference type="EMBL" id="ORX34854.1"/>
    </source>
</evidence>
<comment type="caution">
    <text evidence="9">The sequence shown here is derived from an EMBL/GenBank/DDBJ whole genome shotgun (WGS) entry which is preliminary data.</text>
</comment>
<keyword evidence="8" id="KW-0029">Amino-acid transport</keyword>
<feature type="transmembrane region" description="Helical" evidence="8">
    <location>
        <begin position="367"/>
        <end position="387"/>
    </location>
</feature>
<keyword evidence="7 8" id="KW-0472">Membrane</keyword>
<name>A0A1Y1UBF0_9TREE</name>
<feature type="transmembrane region" description="Helical" evidence="8">
    <location>
        <begin position="118"/>
        <end position="141"/>
    </location>
</feature>
<evidence type="ECO:0000256" key="8">
    <source>
        <dbReference type="RuleBase" id="RU363073"/>
    </source>
</evidence>
<proteinExistence type="inferred from homology"/>
<keyword evidence="3 8" id="KW-0813">Transport</keyword>
<dbReference type="GO" id="GO:0005774">
    <property type="term" value="C:vacuolar membrane"/>
    <property type="evidence" value="ECO:0007669"/>
    <property type="project" value="UniProtKB-SubCell"/>
</dbReference>
<keyword evidence="6 8" id="KW-0072">Autophagy</keyword>
<feature type="transmembrane region" description="Helical" evidence="8">
    <location>
        <begin position="179"/>
        <end position="199"/>
    </location>
</feature>
<dbReference type="EMBL" id="NBSH01000013">
    <property type="protein sequence ID" value="ORX34854.1"/>
    <property type="molecule type" value="Genomic_DNA"/>
</dbReference>
<comment type="function">
    <text evidence="8">Vacuolar effluxer which mediate the efflux of amino acids resulting from autophagic degradation. The release of autophagic amino acids allows the maintenance of protein synthesis and viability during nitrogen starvation.</text>
</comment>
<dbReference type="PANTHER" id="PTHR23519:SF5">
    <property type="entry name" value="AUTOPHAGY-RELATED PROTEIN"/>
    <property type="match status" value="1"/>
</dbReference>
<keyword evidence="5 8" id="KW-1133">Transmembrane helix</keyword>
<dbReference type="Gene3D" id="1.20.1250.20">
    <property type="entry name" value="MFS general substrate transporter like domains"/>
    <property type="match status" value="2"/>
</dbReference>
<dbReference type="PANTHER" id="PTHR23519">
    <property type="entry name" value="AUTOPHAGY-RELATED PROTEIN 22"/>
    <property type="match status" value="1"/>
</dbReference>
<dbReference type="InterPro" id="IPR050495">
    <property type="entry name" value="ATG22/LtaA_families"/>
</dbReference>
<feature type="transmembrane region" description="Helical" evidence="8">
    <location>
        <begin position="432"/>
        <end position="451"/>
    </location>
</feature>
<feature type="transmembrane region" description="Helical" evidence="8">
    <location>
        <begin position="333"/>
        <end position="355"/>
    </location>
</feature>
<dbReference type="SUPFAM" id="SSF103473">
    <property type="entry name" value="MFS general substrate transporter"/>
    <property type="match status" value="1"/>
</dbReference>
<comment type="subcellular location">
    <subcellularLocation>
        <location evidence="1 8">Vacuole membrane</location>
        <topology evidence="1 8">Multi-pass membrane protein</topology>
    </subcellularLocation>
</comment>
<evidence type="ECO:0000256" key="7">
    <source>
        <dbReference type="ARBA" id="ARBA00023136"/>
    </source>
</evidence>
<evidence type="ECO:0000256" key="5">
    <source>
        <dbReference type="ARBA" id="ARBA00022989"/>
    </source>
</evidence>
<sequence length="541" mass="60183">MSTGILPVVENVDEKHDDSHLESAEIKADDVILGDDLTSKVPHSAGLAVIEQRRAIPLAGKRQVATKWEYWTFVLFFLNSNASPIGGPGGNIRQATLTLSHPDGFMNWAGARQPVNTVLLDISGILTAVTVVVMFVLGPYADYGNWRPWIMIGAEVITWGCEFGMMSIKDVSQWQTANVLWALGGIALTIVGAFYQATYPSMVRDLPKMIQSEEDVLHGLKSPEEHEKLDAYERAKIFNWCNIWGSFGSVVVFGIGIAVSKAVGFADTSALLHAYRVLMAYYTPIAILVTVPYFICMKWRPAQQVPSGYSMWTVGPRQVIYAGKSIVQLKQCLLYLCAYVFLFEAIGAFLSIYFILQLETIHYNPVISTAFNLVGDLCGGAGCAVILYLHRRYDWKVKWIMFVSAIFSLFPCLWGALGSFTHKIGFHNVWEFWFMQVWNLVTSACSSYNVTMISEVAPATKLFMFYSLFNTISKSTGFAGPFITAAIIKQSHGNNNYAFWFLVGLGIIAIVLLYFVDTDKAKIDCAVCECGRAGYRISLRV</sequence>
<gene>
    <name evidence="9" type="ORF">BD324DRAFT_583003</name>
</gene>
<keyword evidence="8" id="KW-0926">Vacuole</keyword>